<comment type="caution">
    <text evidence="5">The sequence shown here is derived from an EMBL/GenBank/DDBJ whole genome shotgun (WGS) entry which is preliminary data.</text>
</comment>
<comment type="similarity">
    <text evidence="2 3">Belongs to the YPI1 family.</text>
</comment>
<organism evidence="5 6">
    <name type="scientific">Cryphonectria parasitica (strain ATCC 38755 / EP155)</name>
    <dbReference type="NCBI Taxonomy" id="660469"/>
    <lineage>
        <taxon>Eukaryota</taxon>
        <taxon>Fungi</taxon>
        <taxon>Dikarya</taxon>
        <taxon>Ascomycota</taxon>
        <taxon>Pezizomycotina</taxon>
        <taxon>Sordariomycetes</taxon>
        <taxon>Sordariomycetidae</taxon>
        <taxon>Diaporthales</taxon>
        <taxon>Cryphonectriaceae</taxon>
        <taxon>Cryphonectria-Endothia species complex</taxon>
        <taxon>Cryphonectria</taxon>
    </lineage>
</organism>
<dbReference type="EMBL" id="MU032347">
    <property type="protein sequence ID" value="KAF3766337.1"/>
    <property type="molecule type" value="Genomic_DNA"/>
</dbReference>
<name>A0A9P5CQD7_CRYP1</name>
<sequence length="168" mass="17306">MVQSQTPASTGVAGGPATRTTQPTAGSQTETQSQTQPILVLRGDRGPRSQGPRVQWDESVVDNEGMGKKSSKVCCIYHAPTAPGESSDESDSSSSSSSSDSDSDAGEGSSRRAVDADRVGKEGRSHGRGRRPPGGGDSRGKRRKPSPNAYEKVPKPKPRDGAGGGGTV</sequence>
<dbReference type="GO" id="GO:0005634">
    <property type="term" value="C:nucleus"/>
    <property type="evidence" value="ECO:0007669"/>
    <property type="project" value="UniProtKB-SubCell"/>
</dbReference>
<evidence type="ECO:0000313" key="6">
    <source>
        <dbReference type="Proteomes" id="UP000803844"/>
    </source>
</evidence>
<dbReference type="GO" id="GO:0008157">
    <property type="term" value="F:protein phosphatase 1 binding"/>
    <property type="evidence" value="ECO:0007669"/>
    <property type="project" value="TreeGrafter"/>
</dbReference>
<evidence type="ECO:0000313" key="5">
    <source>
        <dbReference type="EMBL" id="KAF3766337.1"/>
    </source>
</evidence>
<evidence type="ECO:0000256" key="1">
    <source>
        <dbReference type="ARBA" id="ARBA00003401"/>
    </source>
</evidence>
<keyword evidence="6" id="KW-1185">Reference proteome</keyword>
<dbReference type="GO" id="GO:0004865">
    <property type="term" value="F:protein serine/threonine phosphatase inhibitor activity"/>
    <property type="evidence" value="ECO:0007669"/>
    <property type="project" value="UniProtKB-UniRule"/>
</dbReference>
<reference evidence="5" key="1">
    <citation type="journal article" date="2020" name="Phytopathology">
        <title>Genome sequence of the chestnut blight fungus Cryphonectria parasitica EP155: A fundamental resource for an archetypical invasive plant pathogen.</title>
        <authorList>
            <person name="Crouch J.A."/>
            <person name="Dawe A."/>
            <person name="Aerts A."/>
            <person name="Barry K."/>
            <person name="Churchill A.C.L."/>
            <person name="Grimwood J."/>
            <person name="Hillman B."/>
            <person name="Milgroom M.G."/>
            <person name="Pangilinan J."/>
            <person name="Smith M."/>
            <person name="Salamov A."/>
            <person name="Schmutz J."/>
            <person name="Yadav J."/>
            <person name="Grigoriev I.V."/>
            <person name="Nuss D."/>
        </authorList>
    </citation>
    <scope>NUCLEOTIDE SEQUENCE</scope>
    <source>
        <strain evidence="5">EP155</strain>
    </source>
</reference>
<accession>A0A9P5CQD7</accession>
<keyword evidence="3" id="KW-0539">Nucleus</keyword>
<dbReference type="OrthoDB" id="307488at2759"/>
<evidence type="ECO:0000256" key="3">
    <source>
        <dbReference type="RuleBase" id="RU367162"/>
    </source>
</evidence>
<dbReference type="RefSeq" id="XP_040777298.1">
    <property type="nucleotide sequence ID" value="XM_040919626.1"/>
</dbReference>
<evidence type="ECO:0000256" key="2">
    <source>
        <dbReference type="ARBA" id="ARBA00005605"/>
    </source>
</evidence>
<dbReference type="AlphaFoldDB" id="A0A9P5CQD7"/>
<gene>
    <name evidence="5" type="ORF">M406DRAFT_322333</name>
</gene>
<dbReference type="InterPro" id="IPR011107">
    <property type="entry name" value="PPI_Ypi1"/>
</dbReference>
<evidence type="ECO:0000256" key="4">
    <source>
        <dbReference type="SAM" id="MobiDB-lite"/>
    </source>
</evidence>
<feature type="compositionally biased region" description="Polar residues" evidence="4">
    <location>
        <begin position="18"/>
        <end position="37"/>
    </location>
</feature>
<proteinExistence type="inferred from homology"/>
<protein>
    <recommendedName>
        <fullName evidence="3">Type 1 phosphatases regulator</fullName>
    </recommendedName>
</protein>
<feature type="compositionally biased region" description="Basic and acidic residues" evidence="4">
    <location>
        <begin position="109"/>
        <end position="125"/>
    </location>
</feature>
<comment type="subcellular location">
    <subcellularLocation>
        <location evidence="3">Nucleus</location>
    </subcellularLocation>
</comment>
<dbReference type="Proteomes" id="UP000803844">
    <property type="component" value="Unassembled WGS sequence"/>
</dbReference>
<dbReference type="PANTHER" id="PTHR20835">
    <property type="entry name" value="E3 UBIQUITIN-PROTEIN LIGASE PPP1R11-RELATED"/>
    <property type="match status" value="1"/>
</dbReference>
<comment type="function">
    <text evidence="1 3">Regulator of type 1 phosphatases which maintains protein phosphatase activity under strict control.</text>
</comment>
<dbReference type="Pfam" id="PF07491">
    <property type="entry name" value="PPI_Ypi1"/>
    <property type="match status" value="1"/>
</dbReference>
<dbReference type="GeneID" id="63836755"/>
<dbReference type="PANTHER" id="PTHR20835:SF0">
    <property type="entry name" value="E3 UBIQUITIN-PROTEIN LIGASE PPP1R11"/>
    <property type="match status" value="1"/>
</dbReference>
<feature type="region of interest" description="Disordered" evidence="4">
    <location>
        <begin position="1"/>
        <end position="168"/>
    </location>
</feature>